<dbReference type="AlphaFoldDB" id="A0A9J5ZE17"/>
<accession>A0A9J5ZE17</accession>
<organism evidence="1 2">
    <name type="scientific">Solanum commersonii</name>
    <name type="common">Commerson's wild potato</name>
    <name type="synonym">Commerson's nightshade</name>
    <dbReference type="NCBI Taxonomy" id="4109"/>
    <lineage>
        <taxon>Eukaryota</taxon>
        <taxon>Viridiplantae</taxon>
        <taxon>Streptophyta</taxon>
        <taxon>Embryophyta</taxon>
        <taxon>Tracheophyta</taxon>
        <taxon>Spermatophyta</taxon>
        <taxon>Magnoliopsida</taxon>
        <taxon>eudicotyledons</taxon>
        <taxon>Gunneridae</taxon>
        <taxon>Pentapetalae</taxon>
        <taxon>asterids</taxon>
        <taxon>lamiids</taxon>
        <taxon>Solanales</taxon>
        <taxon>Solanaceae</taxon>
        <taxon>Solanoideae</taxon>
        <taxon>Solaneae</taxon>
        <taxon>Solanum</taxon>
    </lineage>
</organism>
<reference evidence="1 2" key="1">
    <citation type="submission" date="2020-09" db="EMBL/GenBank/DDBJ databases">
        <title>De no assembly of potato wild relative species, Solanum commersonii.</title>
        <authorList>
            <person name="Cho K."/>
        </authorList>
    </citation>
    <scope>NUCLEOTIDE SEQUENCE [LARGE SCALE GENOMIC DNA]</scope>
    <source>
        <strain evidence="1">LZ3.2</strain>
        <tissue evidence="1">Leaf</tissue>
    </source>
</reference>
<sequence length="42" mass="4551">MATCKHKGGQADGKKQHVLGVTRNLMDASTVSNAQAVQRRTR</sequence>
<gene>
    <name evidence="1" type="ORF">H5410_021037</name>
</gene>
<protein>
    <submittedName>
        <fullName evidence="1">Uncharacterized protein</fullName>
    </submittedName>
</protein>
<keyword evidence="2" id="KW-1185">Reference proteome</keyword>
<evidence type="ECO:0000313" key="2">
    <source>
        <dbReference type="Proteomes" id="UP000824120"/>
    </source>
</evidence>
<comment type="caution">
    <text evidence="1">The sequence shown here is derived from an EMBL/GenBank/DDBJ whole genome shotgun (WGS) entry which is preliminary data.</text>
</comment>
<name>A0A9J5ZE17_SOLCO</name>
<dbReference type="Proteomes" id="UP000824120">
    <property type="component" value="Chromosome 4"/>
</dbReference>
<dbReference type="EMBL" id="JACXVP010000004">
    <property type="protein sequence ID" value="KAG5609756.1"/>
    <property type="molecule type" value="Genomic_DNA"/>
</dbReference>
<evidence type="ECO:0000313" key="1">
    <source>
        <dbReference type="EMBL" id="KAG5609756.1"/>
    </source>
</evidence>
<proteinExistence type="predicted"/>